<name>B4VY16_9CYAN</name>
<keyword evidence="2" id="KW-1185">Reference proteome</keyword>
<protein>
    <submittedName>
        <fullName evidence="1">Conserved domain protein</fullName>
    </submittedName>
</protein>
<dbReference type="eggNOG" id="COG3087">
    <property type="taxonomic scope" value="Bacteria"/>
</dbReference>
<gene>
    <name evidence="1" type="ORF">MC7420_4365</name>
</gene>
<evidence type="ECO:0000313" key="1">
    <source>
        <dbReference type="EMBL" id="EDX73118.1"/>
    </source>
</evidence>
<dbReference type="Proteomes" id="UP000003835">
    <property type="component" value="Unassembled WGS sequence"/>
</dbReference>
<sequence>MDQDEEYSYQTTFPLKQTAGIISFQLPPEAPPLEPNKTYTWKVAIICDRQSRTEDVFAQEQIQLIELQPEQIQQLETATPLEQVALYGELGIWYDMMKILAELRRSQPNYPELTLTWNKLLQSTTVGLNDIAPKPLIACCTVED</sequence>
<evidence type="ECO:0000313" key="2">
    <source>
        <dbReference type="Proteomes" id="UP000003835"/>
    </source>
</evidence>
<dbReference type="STRING" id="118168.MC7420_4365"/>
<dbReference type="AlphaFoldDB" id="B4VY16"/>
<dbReference type="HOGENOM" id="CLU_1793171_0_0_3"/>
<dbReference type="InterPro" id="IPR010328">
    <property type="entry name" value="DUF928"/>
</dbReference>
<accession>B4VY16</accession>
<dbReference type="Pfam" id="PF06051">
    <property type="entry name" value="DUF928"/>
    <property type="match status" value="1"/>
</dbReference>
<organism evidence="1 2">
    <name type="scientific">Coleofasciculus chthonoplastes PCC 7420</name>
    <dbReference type="NCBI Taxonomy" id="118168"/>
    <lineage>
        <taxon>Bacteria</taxon>
        <taxon>Bacillati</taxon>
        <taxon>Cyanobacteriota</taxon>
        <taxon>Cyanophyceae</taxon>
        <taxon>Coleofasciculales</taxon>
        <taxon>Coleofasciculaceae</taxon>
        <taxon>Coleofasciculus</taxon>
    </lineage>
</organism>
<reference evidence="1 2" key="1">
    <citation type="submission" date="2008-07" db="EMBL/GenBank/DDBJ databases">
        <authorList>
            <person name="Tandeau de Marsac N."/>
            <person name="Ferriera S."/>
            <person name="Johnson J."/>
            <person name="Kravitz S."/>
            <person name="Beeson K."/>
            <person name="Sutton G."/>
            <person name="Rogers Y.-H."/>
            <person name="Friedman R."/>
            <person name="Frazier M."/>
            <person name="Venter J.C."/>
        </authorList>
    </citation>
    <scope>NUCLEOTIDE SEQUENCE [LARGE SCALE GENOMIC DNA]</scope>
    <source>
        <strain evidence="1 2">PCC 7420</strain>
    </source>
</reference>
<dbReference type="EMBL" id="DS989859">
    <property type="protein sequence ID" value="EDX73118.1"/>
    <property type="molecule type" value="Genomic_DNA"/>
</dbReference>
<proteinExistence type="predicted"/>